<evidence type="ECO:0000256" key="1">
    <source>
        <dbReference type="ARBA" id="ARBA00004651"/>
    </source>
</evidence>
<evidence type="ECO:0000313" key="7">
    <source>
        <dbReference type="EMBL" id="OYD06807.1"/>
    </source>
</evidence>
<dbReference type="InterPro" id="IPR017039">
    <property type="entry name" value="Virul_fac_BrkB"/>
</dbReference>
<evidence type="ECO:0000256" key="4">
    <source>
        <dbReference type="ARBA" id="ARBA00022989"/>
    </source>
</evidence>
<dbReference type="Proteomes" id="UP000215459">
    <property type="component" value="Unassembled WGS sequence"/>
</dbReference>
<dbReference type="NCBIfam" id="TIGR00765">
    <property type="entry name" value="yihY_not_rbn"/>
    <property type="match status" value="1"/>
</dbReference>
<feature type="transmembrane region" description="Helical" evidence="6">
    <location>
        <begin position="209"/>
        <end position="229"/>
    </location>
</feature>
<gene>
    <name evidence="7" type="ORF">CHM34_14740</name>
</gene>
<dbReference type="GO" id="GO:0005886">
    <property type="term" value="C:plasma membrane"/>
    <property type="evidence" value="ECO:0007669"/>
    <property type="project" value="UniProtKB-SubCell"/>
</dbReference>
<dbReference type="EMBL" id="NOWF01000009">
    <property type="protein sequence ID" value="OYD06807.1"/>
    <property type="molecule type" value="Genomic_DNA"/>
</dbReference>
<keyword evidence="3 6" id="KW-0812">Transmembrane</keyword>
<evidence type="ECO:0000256" key="5">
    <source>
        <dbReference type="ARBA" id="ARBA00023136"/>
    </source>
</evidence>
<dbReference type="PANTHER" id="PTHR30213:SF0">
    <property type="entry name" value="UPF0761 MEMBRANE PROTEIN YIHY"/>
    <property type="match status" value="1"/>
</dbReference>
<feature type="transmembrane region" description="Helical" evidence="6">
    <location>
        <begin position="241"/>
        <end position="269"/>
    </location>
</feature>
<evidence type="ECO:0000313" key="8">
    <source>
        <dbReference type="Proteomes" id="UP000215459"/>
    </source>
</evidence>
<comment type="caution">
    <text evidence="7">The sequence shown here is derived from an EMBL/GenBank/DDBJ whole genome shotgun (WGS) entry which is preliminary data.</text>
</comment>
<name>A0A235B4H6_9BACL</name>
<keyword evidence="5 6" id="KW-0472">Membrane</keyword>
<feature type="transmembrane region" description="Helical" evidence="6">
    <location>
        <begin position="30"/>
        <end position="52"/>
    </location>
</feature>
<evidence type="ECO:0000256" key="6">
    <source>
        <dbReference type="SAM" id="Phobius"/>
    </source>
</evidence>
<dbReference type="PIRSF" id="PIRSF035875">
    <property type="entry name" value="RNase_BN"/>
    <property type="match status" value="1"/>
</dbReference>
<dbReference type="OrthoDB" id="9775903at2"/>
<protein>
    <submittedName>
        <fullName evidence="7">Uncharacterized protein</fullName>
    </submittedName>
</protein>
<keyword evidence="4 6" id="KW-1133">Transmembrane helix</keyword>
<organism evidence="7 8">
    <name type="scientific">Paludifilum halophilum</name>
    <dbReference type="NCBI Taxonomy" id="1642702"/>
    <lineage>
        <taxon>Bacteria</taxon>
        <taxon>Bacillati</taxon>
        <taxon>Bacillota</taxon>
        <taxon>Bacilli</taxon>
        <taxon>Bacillales</taxon>
        <taxon>Thermoactinomycetaceae</taxon>
        <taxon>Paludifilum</taxon>
    </lineage>
</organism>
<keyword evidence="2" id="KW-1003">Cell membrane</keyword>
<dbReference type="Pfam" id="PF03631">
    <property type="entry name" value="Virul_fac_BrkB"/>
    <property type="match status" value="1"/>
</dbReference>
<dbReference type="PANTHER" id="PTHR30213">
    <property type="entry name" value="INNER MEMBRANE PROTEIN YHJD"/>
    <property type="match status" value="1"/>
</dbReference>
<sequence>MSQWKKIKSIIKRVFASVFNEGIFDLAAALAYYFLLSIFPLLIFLVALLPYLSIDTDQAIRFVKDIVPEQAARSIDQPIREVVEQRRGGILSTSLLATLWIASNAVGGIIRTLNVAYQVDETRSIIQVKLLSIAMTIAFVLVFTLMLVLPVFGQLIFSFVQRLVPLPAETVMLFSLFRWLVVFVIITLVLIGIYQTAPNVTLPLREVTVGALVATGGWQLISLGFSYYVNNFSHYSATYGSLGGVIVLMIWFYLAGLILVFGGVVNASIHQQRLNRQR</sequence>
<evidence type="ECO:0000256" key="3">
    <source>
        <dbReference type="ARBA" id="ARBA00022692"/>
    </source>
</evidence>
<feature type="transmembrane region" description="Helical" evidence="6">
    <location>
        <begin position="90"/>
        <end position="110"/>
    </location>
</feature>
<dbReference type="AlphaFoldDB" id="A0A235B4H6"/>
<evidence type="ECO:0000256" key="2">
    <source>
        <dbReference type="ARBA" id="ARBA00022475"/>
    </source>
</evidence>
<dbReference type="RefSeq" id="WP_094265370.1">
    <property type="nucleotide sequence ID" value="NZ_NOWF01000009.1"/>
</dbReference>
<feature type="transmembrane region" description="Helical" evidence="6">
    <location>
        <begin position="130"/>
        <end position="156"/>
    </location>
</feature>
<proteinExistence type="predicted"/>
<reference evidence="7 8" key="1">
    <citation type="submission" date="2017-07" db="EMBL/GenBank/DDBJ databases">
        <title>The genome sequence of Paludifilum halophilum highlights mechanisms for microbial adaptation to high salt environemnts.</title>
        <authorList>
            <person name="Belbahri L."/>
        </authorList>
    </citation>
    <scope>NUCLEOTIDE SEQUENCE [LARGE SCALE GENOMIC DNA]</scope>
    <source>
        <strain evidence="7 8">DSM 102817</strain>
    </source>
</reference>
<comment type="subcellular location">
    <subcellularLocation>
        <location evidence="1">Cell membrane</location>
        <topology evidence="1">Multi-pass membrane protein</topology>
    </subcellularLocation>
</comment>
<accession>A0A235B4H6</accession>
<keyword evidence="8" id="KW-1185">Reference proteome</keyword>
<feature type="transmembrane region" description="Helical" evidence="6">
    <location>
        <begin position="176"/>
        <end position="197"/>
    </location>
</feature>